<accession>A0A7G9YUI9</accession>
<feature type="transmembrane region" description="Helical" evidence="1">
    <location>
        <begin position="160"/>
        <end position="179"/>
    </location>
</feature>
<proteinExistence type="predicted"/>
<sequence>MEAIIVAVITAITSIIVAIIQARSVQKQTEILRDTPLQPTSAPISETEQVAPEALPQIKSKIVSAPPPSAEKFTGRFDRIWWLVGSIIAVEAIIFGIVDADLTPFVNSLVLIPLATCLLSFFRPVLWGYAAVFVAFLQGASFLGYIIGSGGLWGGDLQSMALIYIANAGICVFISVTRLRRKKTFVSFASRSVK</sequence>
<reference evidence="2" key="1">
    <citation type="submission" date="2020-06" db="EMBL/GenBank/DDBJ databases">
        <title>Unique genomic features of the anaerobic methanotrophic archaea.</title>
        <authorList>
            <person name="Chadwick G.L."/>
            <person name="Skennerton C.T."/>
            <person name="Laso-Perez R."/>
            <person name="Leu A.O."/>
            <person name="Speth D.R."/>
            <person name="Yu H."/>
            <person name="Morgan-Lang C."/>
            <person name="Hatzenpichler R."/>
            <person name="Goudeau D."/>
            <person name="Malmstrom R."/>
            <person name="Brazelton W.J."/>
            <person name="Woyke T."/>
            <person name="Hallam S.J."/>
            <person name="Tyson G.W."/>
            <person name="Wegener G."/>
            <person name="Boetius A."/>
            <person name="Orphan V."/>
        </authorList>
    </citation>
    <scope>NUCLEOTIDE SEQUENCE</scope>
</reference>
<evidence type="ECO:0000256" key="1">
    <source>
        <dbReference type="SAM" id="Phobius"/>
    </source>
</evidence>
<protein>
    <submittedName>
        <fullName evidence="2">Uncharacterized protein</fullName>
    </submittedName>
</protein>
<evidence type="ECO:0000313" key="2">
    <source>
        <dbReference type="EMBL" id="QNO51673.1"/>
    </source>
</evidence>
<keyword evidence="1" id="KW-0472">Membrane</keyword>
<name>A0A7G9YUI9_9EURY</name>
<feature type="transmembrane region" description="Helical" evidence="1">
    <location>
        <begin position="104"/>
        <end position="122"/>
    </location>
</feature>
<gene>
    <name evidence="2" type="ORF">IGDPAKFA_00027</name>
</gene>
<feature type="transmembrane region" description="Helical" evidence="1">
    <location>
        <begin position="6"/>
        <end position="25"/>
    </location>
</feature>
<feature type="transmembrane region" description="Helical" evidence="1">
    <location>
        <begin position="129"/>
        <end position="148"/>
    </location>
</feature>
<organism evidence="2">
    <name type="scientific">Candidatus Methanophagaceae archaeon ANME-1 ERB6</name>
    <dbReference type="NCBI Taxonomy" id="2759912"/>
    <lineage>
        <taxon>Archaea</taxon>
        <taxon>Methanobacteriati</taxon>
        <taxon>Methanobacteriota</taxon>
        <taxon>Stenosarchaea group</taxon>
        <taxon>Methanomicrobia</taxon>
        <taxon>Candidatus Methanophagales</taxon>
        <taxon>Candidatus Methanophagaceae</taxon>
    </lineage>
</organism>
<dbReference type="EMBL" id="MT631475">
    <property type="protein sequence ID" value="QNO51673.1"/>
    <property type="molecule type" value="Genomic_DNA"/>
</dbReference>
<keyword evidence="1" id="KW-1133">Transmembrane helix</keyword>
<feature type="transmembrane region" description="Helical" evidence="1">
    <location>
        <begin position="80"/>
        <end position="98"/>
    </location>
</feature>
<dbReference type="AlphaFoldDB" id="A0A7G9YUI9"/>
<keyword evidence="1" id="KW-0812">Transmembrane</keyword>